<dbReference type="EMBL" id="JAAGPU010000010">
    <property type="protein sequence ID" value="NEU04598.1"/>
    <property type="molecule type" value="Genomic_DNA"/>
</dbReference>
<feature type="transmembrane region" description="Helical" evidence="8">
    <location>
        <begin position="73"/>
        <end position="90"/>
    </location>
</feature>
<dbReference type="GO" id="GO:0033214">
    <property type="term" value="P:siderophore-iron import into cell"/>
    <property type="evidence" value="ECO:0007669"/>
    <property type="project" value="TreeGrafter"/>
</dbReference>
<feature type="transmembrane region" description="Helical" evidence="8">
    <location>
        <begin position="158"/>
        <end position="180"/>
    </location>
</feature>
<evidence type="ECO:0000256" key="6">
    <source>
        <dbReference type="ARBA" id="ARBA00022989"/>
    </source>
</evidence>
<dbReference type="SUPFAM" id="SSF81345">
    <property type="entry name" value="ABC transporter involved in vitamin B12 uptake, BtuC"/>
    <property type="match status" value="1"/>
</dbReference>
<comment type="similarity">
    <text evidence="2">Belongs to the binding-protein-dependent transport system permease family. FecCD subfamily.</text>
</comment>
<dbReference type="Pfam" id="PF01032">
    <property type="entry name" value="FecCD"/>
    <property type="match status" value="1"/>
</dbReference>
<evidence type="ECO:0000313" key="10">
    <source>
        <dbReference type="Proteomes" id="UP000481872"/>
    </source>
</evidence>
<evidence type="ECO:0000256" key="1">
    <source>
        <dbReference type="ARBA" id="ARBA00004651"/>
    </source>
</evidence>
<keyword evidence="6 8" id="KW-1133">Transmembrane helix</keyword>
<dbReference type="PANTHER" id="PTHR30472:SF68">
    <property type="entry name" value="FERRICHROME TRANSPORT SYSTEM PERMEASE PROTEIN FHUB"/>
    <property type="match status" value="1"/>
</dbReference>
<evidence type="ECO:0000256" key="3">
    <source>
        <dbReference type="ARBA" id="ARBA00022448"/>
    </source>
</evidence>
<feature type="transmembrane region" description="Helical" evidence="8">
    <location>
        <begin position="102"/>
        <end position="121"/>
    </location>
</feature>
<name>A0A6M0H302_9CLOT</name>
<keyword evidence="4" id="KW-1003">Cell membrane</keyword>
<feature type="transmembrane region" description="Helical" evidence="8">
    <location>
        <begin position="126"/>
        <end position="146"/>
    </location>
</feature>
<evidence type="ECO:0000313" key="9">
    <source>
        <dbReference type="EMBL" id="NEU04598.1"/>
    </source>
</evidence>
<comment type="subcellular location">
    <subcellularLocation>
        <location evidence="1">Cell membrane</location>
        <topology evidence="1">Multi-pass membrane protein</topology>
    </subcellularLocation>
</comment>
<evidence type="ECO:0000256" key="7">
    <source>
        <dbReference type="ARBA" id="ARBA00023136"/>
    </source>
</evidence>
<keyword evidence="5 8" id="KW-0812">Transmembrane</keyword>
<evidence type="ECO:0000256" key="8">
    <source>
        <dbReference type="SAM" id="Phobius"/>
    </source>
</evidence>
<accession>A0A6M0H302</accession>
<evidence type="ECO:0000256" key="4">
    <source>
        <dbReference type="ARBA" id="ARBA00022475"/>
    </source>
</evidence>
<dbReference type="Gene3D" id="1.10.3470.10">
    <property type="entry name" value="ABC transporter involved in vitamin B12 uptake, BtuC"/>
    <property type="match status" value="1"/>
</dbReference>
<dbReference type="PANTHER" id="PTHR30472">
    <property type="entry name" value="FERRIC ENTEROBACTIN TRANSPORT SYSTEM PERMEASE PROTEIN"/>
    <property type="match status" value="1"/>
</dbReference>
<gene>
    <name evidence="9" type="ORF">G3M99_06925</name>
</gene>
<dbReference type="AlphaFoldDB" id="A0A6M0H302"/>
<feature type="transmembrane region" description="Helical" evidence="8">
    <location>
        <begin position="313"/>
        <end position="333"/>
    </location>
</feature>
<dbReference type="GO" id="GO:0022857">
    <property type="term" value="F:transmembrane transporter activity"/>
    <property type="evidence" value="ECO:0007669"/>
    <property type="project" value="InterPro"/>
</dbReference>
<dbReference type="InterPro" id="IPR000522">
    <property type="entry name" value="ABC_transptr_permease_BtuC"/>
</dbReference>
<feature type="transmembrane region" description="Helical" evidence="8">
    <location>
        <begin position="15"/>
        <end position="38"/>
    </location>
</feature>
<dbReference type="Proteomes" id="UP000481872">
    <property type="component" value="Unassembled WGS sequence"/>
</dbReference>
<feature type="transmembrane region" description="Helical" evidence="8">
    <location>
        <begin position="284"/>
        <end position="301"/>
    </location>
</feature>
<reference evidence="9 10" key="1">
    <citation type="submission" date="2020-02" db="EMBL/GenBank/DDBJ databases">
        <title>Genome assembly of a novel Clostridium senegalense strain.</title>
        <authorList>
            <person name="Gupta T.B."/>
            <person name="Jauregui R."/>
            <person name="Maclean P."/>
            <person name="Nawarathana A."/>
            <person name="Brightwell G."/>
        </authorList>
    </citation>
    <scope>NUCLEOTIDE SEQUENCE [LARGE SCALE GENOMIC DNA]</scope>
    <source>
        <strain evidence="9 10">AGRFS4</strain>
    </source>
</reference>
<organism evidence="9 10">
    <name type="scientific">Clostridium senegalense</name>
    <dbReference type="NCBI Taxonomy" id="1465809"/>
    <lineage>
        <taxon>Bacteria</taxon>
        <taxon>Bacillati</taxon>
        <taxon>Bacillota</taxon>
        <taxon>Clostridia</taxon>
        <taxon>Eubacteriales</taxon>
        <taxon>Clostridiaceae</taxon>
        <taxon>Clostridium</taxon>
    </lineage>
</organism>
<protein>
    <submittedName>
        <fullName evidence="9">Iron ABC transporter permease</fullName>
    </submittedName>
</protein>
<evidence type="ECO:0000256" key="5">
    <source>
        <dbReference type="ARBA" id="ARBA00022692"/>
    </source>
</evidence>
<evidence type="ECO:0000256" key="2">
    <source>
        <dbReference type="ARBA" id="ARBA00007935"/>
    </source>
</evidence>
<keyword evidence="7 8" id="KW-0472">Membrane</keyword>
<keyword evidence="3" id="KW-0813">Transport</keyword>
<proteinExistence type="inferred from homology"/>
<dbReference type="RefSeq" id="WP_199869647.1">
    <property type="nucleotide sequence ID" value="NZ_JAAGPU010000010.1"/>
</dbReference>
<feature type="transmembrane region" description="Helical" evidence="8">
    <location>
        <begin position="247"/>
        <end position="272"/>
    </location>
</feature>
<feature type="transmembrane region" description="Helical" evidence="8">
    <location>
        <begin position="201"/>
        <end position="220"/>
    </location>
</feature>
<dbReference type="CDD" id="cd06550">
    <property type="entry name" value="TM_ABC_iron-siderophores_like"/>
    <property type="match status" value="1"/>
</dbReference>
<dbReference type="InterPro" id="IPR037294">
    <property type="entry name" value="ABC_BtuC-like"/>
</dbReference>
<dbReference type="GO" id="GO:0005886">
    <property type="term" value="C:plasma membrane"/>
    <property type="evidence" value="ECO:0007669"/>
    <property type="project" value="UniProtKB-SubCell"/>
</dbReference>
<keyword evidence="10" id="KW-1185">Reference proteome</keyword>
<comment type="caution">
    <text evidence="9">The sequence shown here is derived from an EMBL/GenBank/DDBJ whole genome shotgun (WGS) entry which is preliminary data.</text>
</comment>
<dbReference type="FunFam" id="1.10.3470.10:FF:000001">
    <property type="entry name" value="Vitamin B12 ABC transporter permease BtuC"/>
    <property type="match status" value="1"/>
</dbReference>
<sequence>MKNSLKTIKENNSNFYKVFMIMIFLGLSIAAFVVGNIYGSMDISIKSILGILKCPNNLDPQWLVIWNVRIPRTIVGILVGINLSISGAILQGVMRNPLADPGIIGISSGAGLTGIIILILFPQYQYLVPPVAFLGAMIAAIMVYILAWKNGIQPMRVVLAGVAVSAVLGAGISALMVFFSERVHGAIMFMNGGLSAKSWPQVYMILPYTIVGIILAFLMAERLNILVLGDDAARGLGINVEFVRFELVVIAAMLAASAVSVVGLLSFVGLVIPHTVRLILGSNYKYLIPGSAFLGAAIVVFCDTLGRTIFAPIEIPVGIIMALLGAPFFLYLLRRQR</sequence>